<keyword evidence="2" id="KW-1185">Reference proteome</keyword>
<organism evidence="1 2">
    <name type="scientific">Onchocerca volvulus</name>
    <dbReference type="NCBI Taxonomy" id="6282"/>
    <lineage>
        <taxon>Eukaryota</taxon>
        <taxon>Metazoa</taxon>
        <taxon>Ecdysozoa</taxon>
        <taxon>Nematoda</taxon>
        <taxon>Chromadorea</taxon>
        <taxon>Rhabditida</taxon>
        <taxon>Spirurina</taxon>
        <taxon>Spiruromorpha</taxon>
        <taxon>Filarioidea</taxon>
        <taxon>Onchocercidae</taxon>
        <taxon>Onchocerca</taxon>
    </lineage>
</organism>
<reference evidence="1" key="2">
    <citation type="submission" date="2022-06" db="UniProtKB">
        <authorList>
            <consortium name="EnsemblMetazoa"/>
        </authorList>
    </citation>
    <scope>IDENTIFICATION</scope>
</reference>
<name>A0A8R1TJ21_ONCVO</name>
<dbReference type="EMBL" id="CMVM020000023">
    <property type="status" value="NOT_ANNOTATED_CDS"/>
    <property type="molecule type" value="Genomic_DNA"/>
</dbReference>
<sequence length="67" mass="8029">MKETNQQTSCCDCLLNRDNQSVTYILIKQCMFKRKHWTLRIYSDSNLKILPSPESYCILTYCFQNQK</sequence>
<dbReference type="Proteomes" id="UP000024404">
    <property type="component" value="Unassembled WGS sequence"/>
</dbReference>
<proteinExistence type="predicted"/>
<dbReference type="EnsemblMetazoa" id="OVOC1011.1">
    <property type="protein sequence ID" value="OVOC1011.1"/>
    <property type="gene ID" value="WBGene00237820"/>
</dbReference>
<evidence type="ECO:0000313" key="2">
    <source>
        <dbReference type="Proteomes" id="UP000024404"/>
    </source>
</evidence>
<accession>A0A8R1TJ21</accession>
<reference evidence="2" key="1">
    <citation type="submission" date="2013-10" db="EMBL/GenBank/DDBJ databases">
        <title>Genome sequencing of Onchocerca volvulus.</title>
        <authorList>
            <person name="Cotton J."/>
            <person name="Tsai J."/>
            <person name="Stanley E."/>
            <person name="Tracey A."/>
            <person name="Holroyd N."/>
            <person name="Lustigman S."/>
            <person name="Berriman M."/>
        </authorList>
    </citation>
    <scope>NUCLEOTIDE SEQUENCE</scope>
</reference>
<dbReference type="AlphaFoldDB" id="A0A8R1TJ21"/>
<evidence type="ECO:0000313" key="1">
    <source>
        <dbReference type="EnsemblMetazoa" id="OVOC1011.1"/>
    </source>
</evidence>
<protein>
    <submittedName>
        <fullName evidence="1">Uncharacterized protein</fullName>
    </submittedName>
</protein>